<organism evidence="1 2">
    <name type="scientific">Phaseolus coccineus</name>
    <name type="common">Scarlet runner bean</name>
    <name type="synonym">Phaseolus multiflorus</name>
    <dbReference type="NCBI Taxonomy" id="3886"/>
    <lineage>
        <taxon>Eukaryota</taxon>
        <taxon>Viridiplantae</taxon>
        <taxon>Streptophyta</taxon>
        <taxon>Embryophyta</taxon>
        <taxon>Tracheophyta</taxon>
        <taxon>Spermatophyta</taxon>
        <taxon>Magnoliopsida</taxon>
        <taxon>eudicotyledons</taxon>
        <taxon>Gunneridae</taxon>
        <taxon>Pentapetalae</taxon>
        <taxon>rosids</taxon>
        <taxon>fabids</taxon>
        <taxon>Fabales</taxon>
        <taxon>Fabaceae</taxon>
        <taxon>Papilionoideae</taxon>
        <taxon>50 kb inversion clade</taxon>
        <taxon>NPAAA clade</taxon>
        <taxon>indigoferoid/millettioid clade</taxon>
        <taxon>Phaseoleae</taxon>
        <taxon>Phaseolus</taxon>
    </lineage>
</organism>
<proteinExistence type="predicted"/>
<protein>
    <submittedName>
        <fullName evidence="1">Uncharacterized protein</fullName>
    </submittedName>
</protein>
<accession>A0AAN9MAW7</accession>
<evidence type="ECO:0000313" key="2">
    <source>
        <dbReference type="Proteomes" id="UP001374584"/>
    </source>
</evidence>
<keyword evidence="2" id="KW-1185">Reference proteome</keyword>
<dbReference type="EMBL" id="JAYMYR010000008">
    <property type="protein sequence ID" value="KAK7348418.1"/>
    <property type="molecule type" value="Genomic_DNA"/>
</dbReference>
<sequence length="115" mass="13132">MNPSPTIWLSYMNLDFLYVSLASKLSNSLIMSPCSPSNVTPNSLPNSHIGKEFEKYSLSQNSLLQFDMAELVKIPFEFPHDNLDRRSTFERLASDIVFIDSQLLDSPLKNLLLHR</sequence>
<name>A0AAN9MAW7_PHACN</name>
<dbReference type="Proteomes" id="UP001374584">
    <property type="component" value="Unassembled WGS sequence"/>
</dbReference>
<dbReference type="AlphaFoldDB" id="A0AAN9MAW7"/>
<comment type="caution">
    <text evidence="1">The sequence shown here is derived from an EMBL/GenBank/DDBJ whole genome shotgun (WGS) entry which is preliminary data.</text>
</comment>
<reference evidence="1 2" key="1">
    <citation type="submission" date="2024-01" db="EMBL/GenBank/DDBJ databases">
        <title>The genomes of 5 underutilized Papilionoideae crops provide insights into root nodulation and disease resistanc.</title>
        <authorList>
            <person name="Jiang F."/>
        </authorList>
    </citation>
    <scope>NUCLEOTIDE SEQUENCE [LARGE SCALE GENOMIC DNA]</scope>
    <source>
        <strain evidence="1">JINMINGXINNONG_FW02</strain>
        <tissue evidence="1">Leaves</tissue>
    </source>
</reference>
<evidence type="ECO:0000313" key="1">
    <source>
        <dbReference type="EMBL" id="KAK7348418.1"/>
    </source>
</evidence>
<gene>
    <name evidence="1" type="ORF">VNO80_22974</name>
</gene>